<name>A0A8K0L103_9PEZI</name>
<comment type="caution">
    <text evidence="1">The sequence shown here is derived from an EMBL/GenBank/DDBJ whole genome shotgun (WGS) entry which is preliminary data.</text>
</comment>
<accession>A0A8K0L103</accession>
<keyword evidence="2" id="KW-1185">Reference proteome</keyword>
<dbReference type="GO" id="GO:0005829">
    <property type="term" value="C:cytosol"/>
    <property type="evidence" value="ECO:0007669"/>
    <property type="project" value="TreeGrafter"/>
</dbReference>
<sequence length="386" mass="42358">MHYIRFLKTPKVTVAAGKVTLTANITITTDLGETFYDDDLDLATTLRSPDRHGDIFLRRTIKWTAGSRSLPLSFDLTRSEIEWPARLHVGLKNGQADLADDFELFSSRPNHETAAIVTVWSESLDAIRGNFEAPRQVERRFSPLSGRSLTIWEDTGDSIARHLWDGSVALTAYIDRVIALQAPTAMPALEHALISATFKRLNVIELGCGCGIVGIALAQSIPDCDVLLTDFPEVEELVERNVSAANLAISSRVDFAPLDWEKKLPSRIANKNFNIVVAAECIYNSDSIPPLVKTIKALITRSPRAIAIIATKFRHETELEFFDLAAKAGLVTASKTQLPLPGRAGIGYGDFSTDVGLHILVGVGYRASYSPMEEMDRAFEVSSGSE</sequence>
<dbReference type="PANTHER" id="PTHR14614">
    <property type="entry name" value="HEPATOCELLULAR CARCINOMA-ASSOCIATED ANTIGEN"/>
    <property type="match status" value="1"/>
</dbReference>
<organism evidence="1 2">
    <name type="scientific">Elsinoe batatas</name>
    <dbReference type="NCBI Taxonomy" id="2601811"/>
    <lineage>
        <taxon>Eukaryota</taxon>
        <taxon>Fungi</taxon>
        <taxon>Dikarya</taxon>
        <taxon>Ascomycota</taxon>
        <taxon>Pezizomycotina</taxon>
        <taxon>Dothideomycetes</taxon>
        <taxon>Dothideomycetidae</taxon>
        <taxon>Myriangiales</taxon>
        <taxon>Elsinoaceae</taxon>
        <taxon>Elsinoe</taxon>
    </lineage>
</organism>
<dbReference type="Gene3D" id="3.40.50.150">
    <property type="entry name" value="Vaccinia Virus protein VP39"/>
    <property type="match status" value="1"/>
</dbReference>
<dbReference type="AlphaFoldDB" id="A0A8K0L103"/>
<dbReference type="InterPro" id="IPR029063">
    <property type="entry name" value="SAM-dependent_MTases_sf"/>
</dbReference>
<dbReference type="Proteomes" id="UP000809789">
    <property type="component" value="Unassembled WGS sequence"/>
</dbReference>
<dbReference type="OrthoDB" id="413520at2759"/>
<evidence type="ECO:0000313" key="2">
    <source>
        <dbReference type="Proteomes" id="UP000809789"/>
    </source>
</evidence>
<dbReference type="InterPro" id="IPR019410">
    <property type="entry name" value="Methyltransf_16"/>
</dbReference>
<evidence type="ECO:0000313" key="1">
    <source>
        <dbReference type="EMBL" id="KAG8623828.1"/>
    </source>
</evidence>
<dbReference type="SUPFAM" id="SSF53335">
    <property type="entry name" value="S-adenosyl-L-methionine-dependent methyltransferases"/>
    <property type="match status" value="1"/>
</dbReference>
<dbReference type="EMBL" id="JAESVG020000010">
    <property type="protein sequence ID" value="KAG8623828.1"/>
    <property type="molecule type" value="Genomic_DNA"/>
</dbReference>
<protein>
    <submittedName>
        <fullName evidence="1">Uncharacterized protein</fullName>
    </submittedName>
</protein>
<gene>
    <name evidence="1" type="ORF">KVT40_008804</name>
</gene>
<dbReference type="GO" id="GO:0008757">
    <property type="term" value="F:S-adenosylmethionine-dependent methyltransferase activity"/>
    <property type="evidence" value="ECO:0007669"/>
    <property type="project" value="UniProtKB-ARBA"/>
</dbReference>
<dbReference type="CDD" id="cd02440">
    <property type="entry name" value="AdoMet_MTases"/>
    <property type="match status" value="1"/>
</dbReference>
<dbReference type="PANTHER" id="PTHR14614:SF132">
    <property type="entry name" value="PROTEIN-LYSINE METHYLTRANSFERASE C42C1.13"/>
    <property type="match status" value="1"/>
</dbReference>
<dbReference type="Pfam" id="PF10294">
    <property type="entry name" value="Methyltransf_16"/>
    <property type="match status" value="1"/>
</dbReference>
<reference evidence="1" key="1">
    <citation type="submission" date="2021-07" db="EMBL/GenBank/DDBJ databases">
        <title>Elsinoe batatas strain:CRI-CJ2 Genome sequencing and assembly.</title>
        <authorList>
            <person name="Huang L."/>
        </authorList>
    </citation>
    <scope>NUCLEOTIDE SEQUENCE</scope>
    <source>
        <strain evidence="1">CRI-CJ2</strain>
    </source>
</reference>
<proteinExistence type="predicted"/>